<dbReference type="PANTHER" id="PTHR47901:SF8">
    <property type="entry name" value="CASPASE-3"/>
    <property type="match status" value="1"/>
</dbReference>
<evidence type="ECO:0000259" key="7">
    <source>
        <dbReference type="PROSITE" id="PS50940"/>
    </source>
</evidence>
<feature type="domain" description="Caspase family p20" evidence="6">
    <location>
        <begin position="964"/>
        <end position="1072"/>
    </location>
</feature>
<dbReference type="GO" id="GO:0006915">
    <property type="term" value="P:apoptotic process"/>
    <property type="evidence" value="ECO:0007669"/>
    <property type="project" value="UniProtKB-KW"/>
</dbReference>
<dbReference type="PROSITE" id="PS50940">
    <property type="entry name" value="CHIT_BIND_II"/>
    <property type="match status" value="2"/>
</dbReference>
<name>A0A7I8WET8_9ANNE</name>
<accession>A0A7I8WET8</accession>
<dbReference type="SUPFAM" id="SSF52129">
    <property type="entry name" value="Caspase-like"/>
    <property type="match status" value="1"/>
</dbReference>
<sequence>MINKNSSEEFRNKPKLFIFPKYSKVSSSLSAQTDCSSQKDIAQSLETCSIQSFSDLNINYFDEKWMNNQARRLFDEFNIFHKENICIHENGNNTTTTFYSTSENLFKDYESTNTLVAEGKNVFLSFDYFKSLNEENTNTECDDVKLSKAVKVFYDNVRKSDCYCYLKAREISLLFAENSIRILLWLDDSNRPGNGNFKTNYDFGFILNGIQQDTFAETLLIVTLKQTGSCNFQKRLTNQIGWMVVPAFNYSSDHIELLNNGLLIEHQSLYVPLFQTTGTNYYFPIKDEENVDQEWTLLLCIQAEMIGQELIGCHLSIRQEMNSINSLKNLIYLRDFKLNLMKSSSFQIQINKDLNFKISSLDYLLKGIIFNQQFYIDKTKELHIFIENNNKNLILDDNFPILQRLNNDINSFSTAYFTGEKLILNAENSLVVLPEGCFQKSTVVSIQENYSFKNNKNCTILQSSVDCKPDGEFFEQKTAKLLFNPIFKSKDIDVGEFKYLKSDWIVGNLRHFSRHELCNNSKDGNNTNVEMEQNEITLPYKNNAVPGQNGLKLTVKGNNFEETSSKSFNTLFQSFDRGNDFPFVVFIQHEEIDKGEIIIESGNLKNNEFVSYDSINWRFSNIFIDQSKNTSPKVCILKYYSEYETQQLQHEENFDCSKKINEILKCLNDEKSYKNNGSRVFFLSTANTIGRDSSNLINFFNFLNFHTHTLNIKENLSSQIKHILKDDTISKYGLIFFIQFTGNEKIDKCQEIIDQLNIEEVSDQPKMFFFQFYTKGEVFPKNEEDLNEKFKNVSLSSKTPAQASNDDDDSLFVKADKTTSNNVPSLHNMKNTFVRIENIYDDVENLEKWGSCFIRGLILSIKYCNYCKPLNKILEYTQLIVESKLENILSDKEFELKTNDFKNYYFLPISVIKSENSLFKEFKKFDKSPRITFELLERKFSNDNEVLDGKKLYYEFKTVKVVIFNISKKRPGSELDIDNLSNLFNILGYQVQIWPQCNKDNLIHKIKLLKEEMENFDCLIFFVMAHGTKYGFKLLDDHILDFKEFLRHFNDKCPNLLLKPKLFFFNCCRGTNWLSNETNKFDLKDTGSASNTPKSDDAECISDCGRFFSTIEDHVSLRFPTLGSIFIRCFIICMRVYSHRESLSLIMERTYSLLKWKIHEYELALYRQVAAEKFGCDRRHPQIIALVHLIKALHSSDATLSPFICPVDDQQRPINGVFKDSILCDTYHHCINGTAFLRKCPPGQHFKIILSDCSFSACVDPELSDCSETLKASLPSQKIRQCETGEKNSNNGEQCFTRVSECSSNSNETVPSFLDCRIYYHCRNGVSWPQQCPDGYYYSLNVNTRECKAEMCVPFEVARCPLAGGWSAWSQWGDCEPECGGFGIETRRRECNNPPPQNGGAECPGVPIEIRECKPPDCSGSTSPAFMLSLQENTNVNNGKIPWSSIDVNDDNLYNSNKKEVEIKKPGMYFFSMTATTLTNTWMSLENTGINIGLSKEIHFSDRLLTETITRSGLFSLSSLFKPRVVHLLNDSNLIGSNDGKDTSWLGFRYESNSFVSAALGVKQNSPGFLSLNTIFLNRGFTISNNNKIFTSREAGLYYINFGSGIEEGNSEHNIILSVARYMASYTRIYSKPPGIVNRQSAYPSSRGFLQDLHENTVLQLSASNHVTSSKLETYLLAFKINSSFPAVFLVKSHQGQSQCRPIFGIQGLQFENVLVDTLNSWNTTGYFTAPIDAAYFVEVNLVAIRTTELIVEVNDQVAFKLKHVMKHSGEAELSTRTALLRLKEGDICKIKYRGCLEHMTMSSSFTIFAIQN</sequence>
<dbReference type="Gene3D" id="3.40.50.1460">
    <property type="match status" value="1"/>
</dbReference>
<dbReference type="Gene3D" id="2.170.140.10">
    <property type="entry name" value="Chitin binding domain"/>
    <property type="match status" value="1"/>
</dbReference>
<feature type="domain" description="Chitin-binding type-2" evidence="7">
    <location>
        <begin position="1202"/>
        <end position="1268"/>
    </location>
</feature>
<dbReference type="Proteomes" id="UP000549394">
    <property type="component" value="Unassembled WGS sequence"/>
</dbReference>
<keyword evidence="2" id="KW-0645">Protease</keyword>
<dbReference type="SMART" id="SM00494">
    <property type="entry name" value="ChtBD2"/>
    <property type="match status" value="2"/>
</dbReference>
<dbReference type="Pfam" id="PF00090">
    <property type="entry name" value="TSP_1"/>
    <property type="match status" value="1"/>
</dbReference>
<dbReference type="InterPro" id="IPR036508">
    <property type="entry name" value="Chitin-bd_dom_sf"/>
</dbReference>
<dbReference type="SUPFAM" id="SSF49842">
    <property type="entry name" value="TNF-like"/>
    <property type="match status" value="2"/>
</dbReference>
<dbReference type="GO" id="GO:0008061">
    <property type="term" value="F:chitin binding"/>
    <property type="evidence" value="ECO:0007669"/>
    <property type="project" value="InterPro"/>
</dbReference>
<evidence type="ECO:0000256" key="4">
    <source>
        <dbReference type="ARBA" id="ARBA00022801"/>
    </source>
</evidence>
<dbReference type="Gene3D" id="2.20.100.10">
    <property type="entry name" value="Thrombospondin type-1 (TSP1) repeat"/>
    <property type="match status" value="1"/>
</dbReference>
<dbReference type="InterPro" id="IPR002557">
    <property type="entry name" value="Chitin-bd_dom"/>
</dbReference>
<dbReference type="SMART" id="SM00209">
    <property type="entry name" value="TSP1"/>
    <property type="match status" value="1"/>
</dbReference>
<evidence type="ECO:0000256" key="5">
    <source>
        <dbReference type="ARBA" id="ARBA00023157"/>
    </source>
</evidence>
<dbReference type="SUPFAM" id="SSF57625">
    <property type="entry name" value="Invertebrate chitin-binding proteins"/>
    <property type="match status" value="2"/>
</dbReference>
<dbReference type="GO" id="GO:0004197">
    <property type="term" value="F:cysteine-type endopeptidase activity"/>
    <property type="evidence" value="ECO:0007669"/>
    <property type="project" value="InterPro"/>
</dbReference>
<evidence type="ECO:0000313" key="8">
    <source>
        <dbReference type="EMBL" id="CAD5126703.1"/>
    </source>
</evidence>
<evidence type="ECO:0000256" key="1">
    <source>
        <dbReference type="ARBA" id="ARBA00010134"/>
    </source>
</evidence>
<dbReference type="InterPro" id="IPR015917">
    <property type="entry name" value="Pept_C14A"/>
</dbReference>
<dbReference type="PANTHER" id="PTHR47901">
    <property type="entry name" value="CASPASE RECRUITMENT DOMAIN-CONTAINING PROTEIN 18"/>
    <property type="match status" value="1"/>
</dbReference>
<protein>
    <submittedName>
        <fullName evidence="8">DgyrCDS14768</fullName>
    </submittedName>
</protein>
<evidence type="ECO:0000256" key="2">
    <source>
        <dbReference type="ARBA" id="ARBA00022670"/>
    </source>
</evidence>
<dbReference type="InterPro" id="IPR029030">
    <property type="entry name" value="Caspase-like_dom_sf"/>
</dbReference>
<dbReference type="EMBL" id="CAJFCJ010000074">
    <property type="protein sequence ID" value="CAD5126703.1"/>
    <property type="molecule type" value="Genomic_DNA"/>
</dbReference>
<keyword evidence="4" id="KW-0378">Hydrolase</keyword>
<dbReference type="Pfam" id="PF01607">
    <property type="entry name" value="CBM_14"/>
    <property type="match status" value="2"/>
</dbReference>
<evidence type="ECO:0000313" key="9">
    <source>
        <dbReference type="Proteomes" id="UP000549394"/>
    </source>
</evidence>
<keyword evidence="5" id="KW-1015">Disulfide bond</keyword>
<feature type="domain" description="Chitin-binding type-2" evidence="7">
    <location>
        <begin position="1299"/>
        <end position="1347"/>
    </location>
</feature>
<proteinExistence type="inferred from homology"/>
<dbReference type="InterPro" id="IPR011600">
    <property type="entry name" value="Pept_C14_caspase"/>
</dbReference>
<comment type="similarity">
    <text evidence="1">Belongs to the peptidase C14A family.</text>
</comment>
<evidence type="ECO:0000259" key="6">
    <source>
        <dbReference type="PROSITE" id="PS50208"/>
    </source>
</evidence>
<keyword evidence="3" id="KW-0053">Apoptosis</keyword>
<dbReference type="InterPro" id="IPR036383">
    <property type="entry name" value="TSP1_rpt_sf"/>
</dbReference>
<dbReference type="GO" id="GO:0005576">
    <property type="term" value="C:extracellular region"/>
    <property type="evidence" value="ECO:0007669"/>
    <property type="project" value="InterPro"/>
</dbReference>
<reference evidence="8 9" key="1">
    <citation type="submission" date="2020-08" db="EMBL/GenBank/DDBJ databases">
        <authorList>
            <person name="Hejnol A."/>
        </authorList>
    </citation>
    <scope>NUCLEOTIDE SEQUENCE [LARGE SCALE GENOMIC DNA]</scope>
</reference>
<dbReference type="Pfam" id="PF00656">
    <property type="entry name" value="Peptidase_C14"/>
    <property type="match status" value="1"/>
</dbReference>
<dbReference type="PROSITE" id="PS50208">
    <property type="entry name" value="CASPASE_P20"/>
    <property type="match status" value="1"/>
</dbReference>
<dbReference type="PROSITE" id="PS50092">
    <property type="entry name" value="TSP1"/>
    <property type="match status" value="1"/>
</dbReference>
<dbReference type="SUPFAM" id="SSF82895">
    <property type="entry name" value="TSP-1 type 1 repeat"/>
    <property type="match status" value="1"/>
</dbReference>
<dbReference type="SMART" id="SM00115">
    <property type="entry name" value="CASc"/>
    <property type="match status" value="1"/>
</dbReference>
<dbReference type="InterPro" id="IPR000884">
    <property type="entry name" value="TSP1_rpt"/>
</dbReference>
<keyword evidence="9" id="KW-1185">Reference proteome</keyword>
<dbReference type="OrthoDB" id="439917at2759"/>
<dbReference type="InterPro" id="IPR002398">
    <property type="entry name" value="Pept_C14"/>
</dbReference>
<dbReference type="InterPro" id="IPR008983">
    <property type="entry name" value="Tumour_necrosis_fac-like_dom"/>
</dbReference>
<dbReference type="FunFam" id="2.20.100.10:FF:000002">
    <property type="entry name" value="Unc-5 netrin receptor C"/>
    <property type="match status" value="1"/>
</dbReference>
<gene>
    <name evidence="8" type="ORF">DGYR_LOCUS13936</name>
</gene>
<dbReference type="Gene3D" id="2.60.120.40">
    <property type="match status" value="2"/>
</dbReference>
<dbReference type="GO" id="GO:0006508">
    <property type="term" value="P:proteolysis"/>
    <property type="evidence" value="ECO:0007669"/>
    <property type="project" value="UniProtKB-KW"/>
</dbReference>
<organism evidence="8 9">
    <name type="scientific">Dimorphilus gyrociliatus</name>
    <dbReference type="NCBI Taxonomy" id="2664684"/>
    <lineage>
        <taxon>Eukaryota</taxon>
        <taxon>Metazoa</taxon>
        <taxon>Spiralia</taxon>
        <taxon>Lophotrochozoa</taxon>
        <taxon>Annelida</taxon>
        <taxon>Polychaeta</taxon>
        <taxon>Polychaeta incertae sedis</taxon>
        <taxon>Dinophilidae</taxon>
        <taxon>Dimorphilus</taxon>
    </lineage>
</organism>
<evidence type="ECO:0000256" key="3">
    <source>
        <dbReference type="ARBA" id="ARBA00022703"/>
    </source>
</evidence>
<comment type="caution">
    <text evidence="8">The sequence shown here is derived from an EMBL/GenBank/DDBJ whole genome shotgun (WGS) entry which is preliminary data.</text>
</comment>
<dbReference type="InterPro" id="IPR001309">
    <property type="entry name" value="Pept_C14_p20"/>
</dbReference>